<organism evidence="1 2">
    <name type="scientific">Streptomyces caelestis</name>
    <dbReference type="NCBI Taxonomy" id="36816"/>
    <lineage>
        <taxon>Bacteria</taxon>
        <taxon>Bacillati</taxon>
        <taxon>Actinomycetota</taxon>
        <taxon>Actinomycetes</taxon>
        <taxon>Kitasatosporales</taxon>
        <taxon>Streptomycetaceae</taxon>
        <taxon>Streptomyces</taxon>
    </lineage>
</organism>
<dbReference type="RefSeq" id="WP_184986903.1">
    <property type="nucleotide sequence ID" value="NZ_JACHNE010000001.1"/>
</dbReference>
<name>A0A7W9H6Q9_9ACTN</name>
<accession>A0A7W9H6Q9</accession>
<comment type="caution">
    <text evidence="1">The sequence shown here is derived from an EMBL/GenBank/DDBJ whole genome shotgun (WGS) entry which is preliminary data.</text>
</comment>
<evidence type="ECO:0000313" key="2">
    <source>
        <dbReference type="Proteomes" id="UP000590647"/>
    </source>
</evidence>
<dbReference type="AlphaFoldDB" id="A0A7W9H6Q9"/>
<keyword evidence="2" id="KW-1185">Reference proteome</keyword>
<sequence>MSGEGDHTRADLDVIKEMGTGLSNVKKAFDGLDKLSGKYGDDFGHEGLADKFEDFASNWEITREKLTKEVEALAKIAKTAAKAYEDIDHGLAEAIRDARKPKPAKRGK</sequence>
<gene>
    <name evidence="1" type="ORF">HDA41_004722</name>
</gene>
<protein>
    <recommendedName>
        <fullName evidence="3">ESX-1 secretion-associated protein</fullName>
    </recommendedName>
</protein>
<proteinExistence type="predicted"/>
<reference evidence="1 2" key="1">
    <citation type="submission" date="2020-08" db="EMBL/GenBank/DDBJ databases">
        <title>Sequencing the genomes of 1000 actinobacteria strains.</title>
        <authorList>
            <person name="Klenk H.-P."/>
        </authorList>
    </citation>
    <scope>NUCLEOTIDE SEQUENCE [LARGE SCALE GENOMIC DNA]</scope>
    <source>
        <strain evidence="1 2">DSM 40084</strain>
    </source>
</reference>
<dbReference type="EMBL" id="JACHNE010000001">
    <property type="protein sequence ID" value="MBB5796758.1"/>
    <property type="molecule type" value="Genomic_DNA"/>
</dbReference>
<dbReference type="Proteomes" id="UP000590647">
    <property type="component" value="Unassembled WGS sequence"/>
</dbReference>
<evidence type="ECO:0008006" key="3">
    <source>
        <dbReference type="Google" id="ProtNLM"/>
    </source>
</evidence>
<evidence type="ECO:0000313" key="1">
    <source>
        <dbReference type="EMBL" id="MBB5796758.1"/>
    </source>
</evidence>